<comment type="catalytic activity">
    <reaction evidence="1">
        <text>Release of a C-terminal amino acid with broad specificity, except for -Pro.</text>
        <dbReference type="EC" id="3.4.17.19"/>
    </reaction>
</comment>
<dbReference type="OrthoDB" id="9772308at2"/>
<evidence type="ECO:0000256" key="2">
    <source>
        <dbReference type="PIRSR" id="PIRSR006615-1"/>
    </source>
</evidence>
<evidence type="ECO:0000313" key="6">
    <source>
        <dbReference type="Proteomes" id="UP000095362"/>
    </source>
</evidence>
<keyword evidence="1 4" id="KW-0378">Hydrolase</keyword>
<sequence length="494" mass="56665">MATKEQMEKVKDIVVKLRYLECMDNIIYYDRWNNCPKDGFDYEGKVGAYLTELSNEKLTSKETKELVESLEGETAFDSDTDKGMVRYLIGKYKEAVQIPASLQGELNQANADGQLAWGKCYEADDFESFKPVLKKQFDLQEKIATAINPDEKPYQVLVNRFDKDYRLEEIDAILAKIKDAVCEILNAVREEQSKIDDSILECEADHDTVLRIVKKAQEILGLDKDKSTLFEIHHPVCVCTGPRDSRPSTNCDELIHAILAVVHETGHGLYNYNANDEVAESGLWGGIEGAMHESQSRFYENHVGRTREFWENLYPYLQKEVPKYKEISLDTFLAALNKVKPGLIRLKADELTNTLHIIIRYEIEKEYFDGKLTVDTIEEAWNRKYQEYLGFTPKNHQEGILQDVHWASGCVGYFQGYALGDAYAAQFAHKLLADCPDAFEKLGKGDSSVIGNWLKEHIHQYGQTYSAREMLKKATGEELNTGYYIEYLKEKYLH</sequence>
<dbReference type="Proteomes" id="UP000095727">
    <property type="component" value="Unassembled WGS sequence"/>
</dbReference>
<keyword evidence="1 4" id="KW-0482">Metalloprotease</keyword>
<dbReference type="EMBL" id="CYXR01000026">
    <property type="protein sequence ID" value="CUN12545.1"/>
    <property type="molecule type" value="Genomic_DNA"/>
</dbReference>
<evidence type="ECO:0000256" key="1">
    <source>
        <dbReference type="PIRNR" id="PIRNR006615"/>
    </source>
</evidence>
<dbReference type="STRING" id="410072.ERS852525_03227"/>
<dbReference type="Pfam" id="PF02074">
    <property type="entry name" value="Peptidase_M32"/>
    <property type="match status" value="1"/>
</dbReference>
<keyword evidence="1 2" id="KW-0479">Metal-binding</keyword>
<feature type="binding site" evidence="2">
    <location>
        <position position="263"/>
    </location>
    <ligand>
        <name>Zn(2+)</name>
        <dbReference type="ChEBI" id="CHEBI:29105"/>
        <note>catalytic</note>
    </ligand>
</feature>
<keyword evidence="2" id="KW-0862">Zinc</keyword>
<dbReference type="GO" id="GO:0006508">
    <property type="term" value="P:proteolysis"/>
    <property type="evidence" value="ECO:0007669"/>
    <property type="project" value="UniProtKB-UniRule"/>
</dbReference>
<comment type="similarity">
    <text evidence="1">Belongs to the peptidase M32 family.</text>
</comment>
<evidence type="ECO:0000256" key="3">
    <source>
        <dbReference type="PIRSR" id="PIRSR006615-2"/>
    </source>
</evidence>
<comment type="function">
    <text evidence="1">Broad specificity carboxypetidase that releases amino acids sequentially from the C-terminus, including neutral, aromatic, polar and basic residues.</text>
</comment>
<organism evidence="4 7">
    <name type="scientific">Coprococcus comes</name>
    <dbReference type="NCBI Taxonomy" id="410072"/>
    <lineage>
        <taxon>Bacteria</taxon>
        <taxon>Bacillati</taxon>
        <taxon>Bacillota</taxon>
        <taxon>Clostridia</taxon>
        <taxon>Lachnospirales</taxon>
        <taxon>Lachnospiraceae</taxon>
        <taxon>Coprococcus</taxon>
    </lineage>
</organism>
<dbReference type="RefSeq" id="WP_055158218.1">
    <property type="nucleotide sequence ID" value="NZ_CYXR01000026.1"/>
</dbReference>
<dbReference type="PANTHER" id="PTHR34217:SF1">
    <property type="entry name" value="CARBOXYPEPTIDASE 1"/>
    <property type="match status" value="1"/>
</dbReference>
<evidence type="ECO:0000313" key="7">
    <source>
        <dbReference type="Proteomes" id="UP000095727"/>
    </source>
</evidence>
<proteinExistence type="inferred from homology"/>
<dbReference type="AlphaFoldDB" id="A0A174RPX4"/>
<accession>A0A174RPX4</accession>
<dbReference type="Proteomes" id="UP000095362">
    <property type="component" value="Unassembled WGS sequence"/>
</dbReference>
<dbReference type="CDD" id="cd06460">
    <property type="entry name" value="M32_Taq"/>
    <property type="match status" value="1"/>
</dbReference>
<keyword evidence="1 4" id="KW-0645">Protease</keyword>
<dbReference type="PaxDb" id="410072-ERS852525_03227"/>
<feature type="binding site" evidence="2">
    <location>
        <position position="293"/>
    </location>
    <ligand>
        <name>Zn(2+)</name>
        <dbReference type="ChEBI" id="CHEBI:29105"/>
        <note>catalytic</note>
    </ligand>
</feature>
<dbReference type="EC" id="3.4.17.19" evidence="1"/>
<dbReference type="InterPro" id="IPR001333">
    <property type="entry name" value="Peptidase_M32_Taq"/>
</dbReference>
<evidence type="ECO:0000313" key="4">
    <source>
        <dbReference type="EMBL" id="CUN12545.1"/>
    </source>
</evidence>
<gene>
    <name evidence="4" type="primary">ypwA</name>
    <name evidence="5" type="ORF">ERS852481_03182</name>
    <name evidence="4" type="ORF">ERS852574_02865</name>
</gene>
<feature type="active site" description="Proton donor/acceptor" evidence="3">
    <location>
        <position position="264"/>
    </location>
</feature>
<dbReference type="GO" id="GO:0004181">
    <property type="term" value="F:metallocarboxypeptidase activity"/>
    <property type="evidence" value="ECO:0007669"/>
    <property type="project" value="UniProtKB-UniRule"/>
</dbReference>
<protein>
    <recommendedName>
        <fullName evidence="1">Metal-dependent carboxypeptidase</fullName>
        <ecNumber evidence="1">3.4.17.19</ecNumber>
    </recommendedName>
</protein>
<dbReference type="EMBL" id="CYZK01000041">
    <property type="protein sequence ID" value="CUO91874.1"/>
    <property type="molecule type" value="Genomic_DNA"/>
</dbReference>
<dbReference type="PRINTS" id="PR00998">
    <property type="entry name" value="CRBOXYPTASET"/>
</dbReference>
<keyword evidence="1" id="KW-0121">Carboxypeptidase</keyword>
<dbReference type="PROSITE" id="PS52034">
    <property type="entry name" value="PEPTIDASE_M32"/>
    <property type="match status" value="1"/>
</dbReference>
<dbReference type="SUPFAM" id="SSF55486">
    <property type="entry name" value="Metalloproteases ('zincins'), catalytic domain"/>
    <property type="match status" value="1"/>
</dbReference>
<dbReference type="PIRSF" id="PIRSF006615">
    <property type="entry name" value="Zn_crbxpep_Taq"/>
    <property type="match status" value="1"/>
</dbReference>
<dbReference type="PANTHER" id="PTHR34217">
    <property type="entry name" value="METAL-DEPENDENT CARBOXYPEPTIDASE"/>
    <property type="match status" value="1"/>
</dbReference>
<feature type="binding site" evidence="2">
    <location>
        <position position="267"/>
    </location>
    <ligand>
        <name>Zn(2+)</name>
        <dbReference type="ChEBI" id="CHEBI:29105"/>
        <note>catalytic</note>
    </ligand>
</feature>
<dbReference type="Gene3D" id="1.10.1370.30">
    <property type="match status" value="1"/>
</dbReference>
<evidence type="ECO:0000313" key="5">
    <source>
        <dbReference type="EMBL" id="CUO91874.1"/>
    </source>
</evidence>
<reference evidence="6 7" key="1">
    <citation type="submission" date="2015-09" db="EMBL/GenBank/DDBJ databases">
        <authorList>
            <consortium name="Pathogen Informatics"/>
        </authorList>
    </citation>
    <scope>NUCLEOTIDE SEQUENCE [LARGE SCALE GENOMIC DNA]</scope>
    <source>
        <strain evidence="5 6">2789STDY5834866</strain>
        <strain evidence="4 7">2789STDY5834962</strain>
    </source>
</reference>
<name>A0A174RPX4_9FIRM</name>
<comment type="cofactor">
    <cofactor evidence="2">
        <name>Zn(2+)</name>
        <dbReference type="ChEBI" id="CHEBI:29105"/>
    </cofactor>
    <text evidence="2">Binds 1 zinc ion per subunit.</text>
</comment>
<dbReference type="GO" id="GO:0046872">
    <property type="term" value="F:metal ion binding"/>
    <property type="evidence" value="ECO:0007669"/>
    <property type="project" value="UniProtKB-KW"/>
</dbReference>